<dbReference type="Proteomes" id="UP000241404">
    <property type="component" value="Unassembled WGS sequence"/>
</dbReference>
<evidence type="ECO:0000259" key="1">
    <source>
        <dbReference type="Pfam" id="PF00182"/>
    </source>
</evidence>
<dbReference type="EMBL" id="PYMM01000001">
    <property type="protein sequence ID" value="PSU19102.1"/>
    <property type="molecule type" value="Genomic_DNA"/>
</dbReference>
<gene>
    <name evidence="2" type="ORF">CTM90_03785</name>
</gene>
<dbReference type="RefSeq" id="WP_081282987.1">
    <property type="nucleotide sequence ID" value="NZ_LZFH01000014.1"/>
</dbReference>
<dbReference type="InterPro" id="IPR023346">
    <property type="entry name" value="Lysozyme-like_dom_sf"/>
</dbReference>
<proteinExistence type="predicted"/>
<name>A0ABD6XCP1_PHODM</name>
<evidence type="ECO:0000313" key="2">
    <source>
        <dbReference type="EMBL" id="PSU19102.1"/>
    </source>
</evidence>
<sequence length="845" mass="96632">MMTFLYPLNKKDGSAFKTSSEFESLIKSETIGQFGFNPSNLSWHGGIHFTDKNTPWLQDTRPLQAIADGVVVACRVNDKYQQSQFEGHTLDYSNDFCLLQHTVADPNQDGNSFTFYVLYMHLAPLCEPHRVVSTHPRYLLTKSRNVRFEAGMGTKGIELGVDAIVEVTEDDAVKQDGYVFKPFNVIRSYKASELEGKKVWLATHKEGQPTPITRGLFASSEYFIAWDQPPLPCLSLKKDVQVLFDPHSQEVSKSLRVNSRIKAITQEPIRKGNDVLQAYEIIDNSHYIQAPGLNTEDVVWIATSRYDNDIDLFSHFSQPYQVSNWLMTDVTVKTKVDGLSGRGDPKSNAQGKLVAGGLAYALPLGTQLKYNRVKDCSFQLIGSQMRLMARCQLDPTTPVKSSSGQLAREVWVCVEDEYVEVVDSQSLELNQTHCFGANSTLSVKAGDAIGYLGRYDVATMDDEAPVSKRYQVHFELLSNEQPPQFFIDMFLGKKDEKDENPYLIVEDYSKCDGFLDLDEPSEFFQKLVKSYQTEQHLIKGTDIVENLTSWDSCKHVIAKHESEWATPSSNKSFLSKLVEKYSDTKFTQLIEHEKERIDNLIWIPEVSKLGIGDDVWNWWPVISQDRKHLITVELIEKVFGFRKHWFSGRGNGSRWHDSFRKTHANVYNFDKHHFVDILNRKMNVYGIIKPIEQIHFLSQIYHESASFDSTLEYSSGRNYDPDKRSDAFSNGNTKIGDGPKFRGRGLIQLTWKNTYKEYSKFTGNDYVNNYECVSKDMEVAIDSSCWFWRHRGGYYKKYNAKGDINILINKEPYNVALISKAVNGGNRGLSERIQHFNSLRKELKL</sequence>
<evidence type="ECO:0000313" key="3">
    <source>
        <dbReference type="Proteomes" id="UP000241404"/>
    </source>
</evidence>
<accession>A0ABD6XCP1</accession>
<dbReference type="Pfam" id="PF00182">
    <property type="entry name" value="Glyco_hydro_19"/>
    <property type="match status" value="1"/>
</dbReference>
<organism evidence="2 3">
    <name type="scientific">Photobacterium damselae</name>
    <dbReference type="NCBI Taxonomy" id="38293"/>
    <lineage>
        <taxon>Bacteria</taxon>
        <taxon>Pseudomonadati</taxon>
        <taxon>Pseudomonadota</taxon>
        <taxon>Gammaproteobacteria</taxon>
        <taxon>Vibrionales</taxon>
        <taxon>Vibrionaceae</taxon>
        <taxon>Photobacterium</taxon>
    </lineage>
</organism>
<dbReference type="InterPro" id="IPR000726">
    <property type="entry name" value="Glyco_hydro_19_cat"/>
</dbReference>
<comment type="caution">
    <text evidence="2">The sequence shown here is derived from an EMBL/GenBank/DDBJ whole genome shotgun (WGS) entry which is preliminary data.</text>
</comment>
<protein>
    <submittedName>
        <fullName evidence="2">Calcium-binding protein</fullName>
    </submittedName>
</protein>
<dbReference type="SUPFAM" id="SSF53955">
    <property type="entry name" value="Lysozyme-like"/>
    <property type="match status" value="1"/>
</dbReference>
<dbReference type="Gene3D" id="1.10.530.10">
    <property type="match status" value="1"/>
</dbReference>
<feature type="domain" description="Glycoside hydrolase family 19 catalytic" evidence="1">
    <location>
        <begin position="695"/>
        <end position="789"/>
    </location>
</feature>
<dbReference type="AlphaFoldDB" id="A0ABD6XCP1"/>
<reference evidence="2 3" key="1">
    <citation type="submission" date="2018-03" db="EMBL/GenBank/DDBJ databases">
        <title>Whole genome sequencing of Histamine producing bacteria.</title>
        <authorList>
            <person name="Butler K."/>
        </authorList>
    </citation>
    <scope>NUCLEOTIDE SEQUENCE [LARGE SCALE GENOMIC DNA]</scope>
    <source>
        <strain evidence="2 3">BT-6</strain>
    </source>
</reference>